<dbReference type="AlphaFoldDB" id="A0A8X6X9X0"/>
<name>A0A8X6X9X0_9ARAC</name>
<accession>A0A8X6X9X0</accession>
<evidence type="ECO:0000313" key="2">
    <source>
        <dbReference type="Proteomes" id="UP000886998"/>
    </source>
</evidence>
<proteinExistence type="predicted"/>
<dbReference type="EMBL" id="BMAV01006981">
    <property type="protein sequence ID" value="GFY49359.1"/>
    <property type="molecule type" value="Genomic_DNA"/>
</dbReference>
<gene>
    <name evidence="1" type="ORF">TNIN_119241</name>
</gene>
<comment type="caution">
    <text evidence="1">The sequence shown here is derived from an EMBL/GenBank/DDBJ whole genome shotgun (WGS) entry which is preliminary data.</text>
</comment>
<organism evidence="1 2">
    <name type="scientific">Trichonephila inaurata madagascariensis</name>
    <dbReference type="NCBI Taxonomy" id="2747483"/>
    <lineage>
        <taxon>Eukaryota</taxon>
        <taxon>Metazoa</taxon>
        <taxon>Ecdysozoa</taxon>
        <taxon>Arthropoda</taxon>
        <taxon>Chelicerata</taxon>
        <taxon>Arachnida</taxon>
        <taxon>Araneae</taxon>
        <taxon>Araneomorphae</taxon>
        <taxon>Entelegynae</taxon>
        <taxon>Araneoidea</taxon>
        <taxon>Nephilidae</taxon>
        <taxon>Trichonephila</taxon>
        <taxon>Trichonephila inaurata</taxon>
    </lineage>
</organism>
<evidence type="ECO:0000313" key="1">
    <source>
        <dbReference type="EMBL" id="GFY49359.1"/>
    </source>
</evidence>
<sequence>MAEAANNLRYTFHWTILNTSALSLNNINFENIEANLLLNDGHFTRFILKLIQPPGGRNFACALTFHSDQTLFRADVDCRVLFGTEVLSTRESDNFEFSATHHFEMPFTVPVWHSTHETKILKIECDISPNIGHRVAELGHVDEFIRSGLRMLSYDMERLLKDWCLPNV</sequence>
<reference evidence="1" key="1">
    <citation type="submission" date="2020-08" db="EMBL/GenBank/DDBJ databases">
        <title>Multicomponent nature underlies the extraordinary mechanical properties of spider dragline silk.</title>
        <authorList>
            <person name="Kono N."/>
            <person name="Nakamura H."/>
            <person name="Mori M."/>
            <person name="Yoshida Y."/>
            <person name="Ohtoshi R."/>
            <person name="Malay A.D."/>
            <person name="Moran D.A.P."/>
            <person name="Tomita M."/>
            <person name="Numata K."/>
            <person name="Arakawa K."/>
        </authorList>
    </citation>
    <scope>NUCLEOTIDE SEQUENCE</scope>
</reference>
<dbReference type="Proteomes" id="UP000886998">
    <property type="component" value="Unassembled WGS sequence"/>
</dbReference>
<keyword evidence="2" id="KW-1185">Reference proteome</keyword>
<protein>
    <submittedName>
        <fullName evidence="1">Uncharacterized protein</fullName>
    </submittedName>
</protein>